<proteinExistence type="predicted"/>
<protein>
    <submittedName>
        <fullName evidence="2">Alpha/beta hydrolase</fullName>
    </submittedName>
</protein>
<dbReference type="PANTHER" id="PTHR46331">
    <property type="entry name" value="VALACYCLOVIR HYDROLASE"/>
    <property type="match status" value="1"/>
</dbReference>
<dbReference type="AlphaFoldDB" id="A0A2W2AHT8"/>
<dbReference type="EMBL" id="QKTW01000022">
    <property type="protein sequence ID" value="PZF71790.1"/>
    <property type="molecule type" value="Genomic_DNA"/>
</dbReference>
<accession>A0A2W2AHT8</accession>
<dbReference type="SUPFAM" id="SSF53474">
    <property type="entry name" value="alpha/beta-Hydrolases"/>
    <property type="match status" value="1"/>
</dbReference>
<sequence length="255" mass="27791">MKTGYAPVNGLNMYYEIHGEGNMPLVLIHGGGSTIITCFSKLLPLLAKDRKVIAMELQAHGRTNDRDAPESFMQDMADVVGLLKYLGVEKADFCGFSNGGTTTLHIAIHHPELVNKIVVMSANYRRDGMPDGMLEGMKYATIKDMPAPLQQGYLDVTPSQTGLQTMFEKDRDRMVNFKDMDDAEISSIKAKALIMAADQDVVKVDHLLNLHRLIAGSTFVVLPGVHGAFIGEACTTGSYGRSPEAAAILISDFLN</sequence>
<comment type="caution">
    <text evidence="2">The sequence shown here is derived from an EMBL/GenBank/DDBJ whole genome shotgun (WGS) entry which is preliminary data.</text>
</comment>
<dbReference type="GO" id="GO:0017171">
    <property type="term" value="F:serine hydrolase activity"/>
    <property type="evidence" value="ECO:0007669"/>
    <property type="project" value="TreeGrafter"/>
</dbReference>
<evidence type="ECO:0000313" key="3">
    <source>
        <dbReference type="Proteomes" id="UP000248745"/>
    </source>
</evidence>
<keyword evidence="3" id="KW-1185">Reference proteome</keyword>
<reference evidence="2 3" key="1">
    <citation type="submission" date="2018-06" db="EMBL/GenBank/DDBJ databases">
        <title>Mucibacter soli gen. nov., sp. nov., a new member of the family Chitinophagaceae producing mucin.</title>
        <authorList>
            <person name="Kim M.-K."/>
            <person name="Park S."/>
            <person name="Kim T.-S."/>
            <person name="Joung Y."/>
            <person name="Han J.-H."/>
            <person name="Kim S.B."/>
        </authorList>
    </citation>
    <scope>NUCLEOTIDE SEQUENCE [LARGE SCALE GENOMIC DNA]</scope>
    <source>
        <strain evidence="2 3">R1-15</strain>
    </source>
</reference>
<dbReference type="Proteomes" id="UP000248745">
    <property type="component" value="Unassembled WGS sequence"/>
</dbReference>
<evidence type="ECO:0000313" key="2">
    <source>
        <dbReference type="EMBL" id="PZF71790.1"/>
    </source>
</evidence>
<gene>
    <name evidence="2" type="ORF">DN068_17140</name>
</gene>
<dbReference type="Pfam" id="PF00561">
    <property type="entry name" value="Abhydrolase_1"/>
    <property type="match status" value="1"/>
</dbReference>
<dbReference type="OrthoDB" id="2247630at2"/>
<keyword evidence="2" id="KW-0378">Hydrolase</keyword>
<dbReference type="Gene3D" id="3.40.50.1820">
    <property type="entry name" value="alpha/beta hydrolase"/>
    <property type="match status" value="1"/>
</dbReference>
<evidence type="ECO:0000259" key="1">
    <source>
        <dbReference type="Pfam" id="PF00561"/>
    </source>
</evidence>
<organism evidence="2 3">
    <name type="scientific">Taibaiella soli</name>
    <dbReference type="NCBI Taxonomy" id="1649169"/>
    <lineage>
        <taxon>Bacteria</taxon>
        <taxon>Pseudomonadati</taxon>
        <taxon>Bacteroidota</taxon>
        <taxon>Chitinophagia</taxon>
        <taxon>Chitinophagales</taxon>
        <taxon>Chitinophagaceae</taxon>
        <taxon>Taibaiella</taxon>
    </lineage>
</organism>
<name>A0A2W2AHT8_9BACT</name>
<dbReference type="RefSeq" id="WP_111000161.1">
    <property type="nucleotide sequence ID" value="NZ_QKTW01000022.1"/>
</dbReference>
<dbReference type="PRINTS" id="PR00111">
    <property type="entry name" value="ABHYDROLASE"/>
</dbReference>
<dbReference type="PANTHER" id="PTHR46331:SF2">
    <property type="entry name" value="VALACYCLOVIR HYDROLASE"/>
    <property type="match status" value="1"/>
</dbReference>
<feature type="domain" description="AB hydrolase-1" evidence="1">
    <location>
        <begin position="24"/>
        <end position="158"/>
    </location>
</feature>
<dbReference type="InterPro" id="IPR029058">
    <property type="entry name" value="AB_hydrolase_fold"/>
</dbReference>
<dbReference type="InterPro" id="IPR000073">
    <property type="entry name" value="AB_hydrolase_1"/>
</dbReference>